<name>A0A1M2VDY8_TRAPU</name>
<evidence type="ECO:0000313" key="3">
    <source>
        <dbReference type="Proteomes" id="UP000184267"/>
    </source>
</evidence>
<dbReference type="EMBL" id="MNAD01001375">
    <property type="protein sequence ID" value="OJT05829.1"/>
    <property type="molecule type" value="Genomic_DNA"/>
</dbReference>
<accession>A0A1M2VDY8</accession>
<dbReference type="Proteomes" id="UP000184267">
    <property type="component" value="Unassembled WGS sequence"/>
</dbReference>
<proteinExistence type="predicted"/>
<evidence type="ECO:0000256" key="1">
    <source>
        <dbReference type="SAM" id="MobiDB-lite"/>
    </source>
</evidence>
<comment type="caution">
    <text evidence="2">The sequence shown here is derived from an EMBL/GenBank/DDBJ whole genome shotgun (WGS) entry which is preliminary data.</text>
</comment>
<evidence type="ECO:0000313" key="2">
    <source>
        <dbReference type="EMBL" id="OJT05829.1"/>
    </source>
</evidence>
<sequence length="116" mass="12359">MPVGAMLYVNKNVDEVKGDVIYARRKARNIPSCIAALQANMLRVEEPLPMAEELMLSPAAPQDPPSRASSLTSVAAEAVAMHMPTPQRRRQAGKCGIGKLCGRRSGGREGGRGASM</sequence>
<protein>
    <submittedName>
        <fullName evidence="2">Uncharacterized protein</fullName>
    </submittedName>
</protein>
<keyword evidence="3" id="KW-1185">Reference proteome</keyword>
<feature type="region of interest" description="Disordered" evidence="1">
    <location>
        <begin position="82"/>
        <end position="116"/>
    </location>
</feature>
<reference evidence="2 3" key="1">
    <citation type="submission" date="2016-10" db="EMBL/GenBank/DDBJ databases">
        <title>Genome sequence of the basidiomycete white-rot fungus Trametes pubescens.</title>
        <authorList>
            <person name="Makela M.R."/>
            <person name="Granchi Z."/>
            <person name="Peng M."/>
            <person name="De Vries R.P."/>
            <person name="Grigoriev I."/>
            <person name="Riley R."/>
            <person name="Hilden K."/>
        </authorList>
    </citation>
    <scope>NUCLEOTIDE SEQUENCE [LARGE SCALE GENOMIC DNA]</scope>
    <source>
        <strain evidence="2 3">FBCC735</strain>
    </source>
</reference>
<dbReference type="AlphaFoldDB" id="A0A1M2VDY8"/>
<gene>
    <name evidence="2" type="ORF">TRAPUB_3324</name>
</gene>
<feature type="compositionally biased region" description="Basic and acidic residues" evidence="1">
    <location>
        <begin position="106"/>
        <end position="116"/>
    </location>
</feature>
<organism evidence="2 3">
    <name type="scientific">Trametes pubescens</name>
    <name type="common">White-rot fungus</name>
    <dbReference type="NCBI Taxonomy" id="154538"/>
    <lineage>
        <taxon>Eukaryota</taxon>
        <taxon>Fungi</taxon>
        <taxon>Dikarya</taxon>
        <taxon>Basidiomycota</taxon>
        <taxon>Agaricomycotina</taxon>
        <taxon>Agaricomycetes</taxon>
        <taxon>Polyporales</taxon>
        <taxon>Polyporaceae</taxon>
        <taxon>Trametes</taxon>
    </lineage>
</organism>